<comment type="pathway">
    <text evidence="1 9 11">Cofactor biosynthesis; thiamine diphosphate biosynthesis; thiamine phosphate from 4-amino-2-methyl-5-diphosphomethylpyrimidine and 4-methyl-5-(2-phosphoethyl)-thiazole: step 1/1.</text>
</comment>
<keyword evidence="5 9" id="KW-0784">Thiamine biosynthesis</keyword>
<feature type="binding site" evidence="9">
    <location>
        <position position="139"/>
    </location>
    <ligand>
        <name>4-amino-2-methyl-5-(diphosphooxymethyl)pyrimidine</name>
        <dbReference type="ChEBI" id="CHEBI:57841"/>
    </ligand>
</feature>
<comment type="catalytic activity">
    <reaction evidence="8 9 10">
        <text>2-[(2R,5Z)-2-carboxy-4-methylthiazol-5(2H)-ylidene]ethyl phosphate + 4-amino-2-methyl-5-(diphosphooxymethyl)pyrimidine + 2 H(+) = thiamine phosphate + CO2 + diphosphate</text>
        <dbReference type="Rhea" id="RHEA:47844"/>
        <dbReference type="ChEBI" id="CHEBI:15378"/>
        <dbReference type="ChEBI" id="CHEBI:16526"/>
        <dbReference type="ChEBI" id="CHEBI:33019"/>
        <dbReference type="ChEBI" id="CHEBI:37575"/>
        <dbReference type="ChEBI" id="CHEBI:57841"/>
        <dbReference type="ChEBI" id="CHEBI:62899"/>
        <dbReference type="EC" id="2.5.1.3"/>
    </reaction>
</comment>
<feature type="binding site" evidence="9">
    <location>
        <position position="73"/>
    </location>
    <ligand>
        <name>Mg(2+)</name>
        <dbReference type="ChEBI" id="CHEBI:18420"/>
    </ligand>
</feature>
<keyword evidence="14" id="KW-1185">Reference proteome</keyword>
<keyword evidence="3 9" id="KW-0479">Metal-binding</keyword>
<dbReference type="CDD" id="cd00564">
    <property type="entry name" value="TMP_TenI"/>
    <property type="match status" value="1"/>
</dbReference>
<dbReference type="GO" id="GO:0004789">
    <property type="term" value="F:thiamine-phosphate diphosphorylase activity"/>
    <property type="evidence" value="ECO:0007669"/>
    <property type="project" value="UniProtKB-EC"/>
</dbReference>
<feature type="binding site" evidence="9">
    <location>
        <position position="168"/>
    </location>
    <ligand>
        <name>2-[(2R,5Z)-2-carboxy-4-methylthiazol-5(2H)-ylidene]ethyl phosphate</name>
        <dbReference type="ChEBI" id="CHEBI:62899"/>
    </ligand>
</feature>
<comment type="catalytic activity">
    <reaction evidence="6 9 10">
        <text>4-methyl-5-(2-phosphooxyethyl)-thiazole + 4-amino-2-methyl-5-(diphosphooxymethyl)pyrimidine + H(+) = thiamine phosphate + diphosphate</text>
        <dbReference type="Rhea" id="RHEA:22328"/>
        <dbReference type="ChEBI" id="CHEBI:15378"/>
        <dbReference type="ChEBI" id="CHEBI:33019"/>
        <dbReference type="ChEBI" id="CHEBI:37575"/>
        <dbReference type="ChEBI" id="CHEBI:57841"/>
        <dbReference type="ChEBI" id="CHEBI:58296"/>
        <dbReference type="EC" id="2.5.1.3"/>
    </reaction>
</comment>
<dbReference type="PANTHER" id="PTHR20857:SF15">
    <property type="entry name" value="THIAMINE-PHOSPHATE SYNTHASE"/>
    <property type="match status" value="1"/>
</dbReference>
<comment type="cofactor">
    <cofactor evidence="9">
        <name>Mg(2+)</name>
        <dbReference type="ChEBI" id="CHEBI:18420"/>
    </cofactor>
    <text evidence="9">Binds 1 Mg(2+) ion per subunit.</text>
</comment>
<feature type="binding site" evidence="9">
    <location>
        <position position="72"/>
    </location>
    <ligand>
        <name>4-amino-2-methyl-5-(diphosphooxymethyl)pyrimidine</name>
        <dbReference type="ChEBI" id="CHEBI:57841"/>
    </ligand>
</feature>
<feature type="binding site" evidence="9">
    <location>
        <position position="110"/>
    </location>
    <ligand>
        <name>4-amino-2-methyl-5-(diphosphooxymethyl)pyrimidine</name>
        <dbReference type="ChEBI" id="CHEBI:57841"/>
    </ligand>
</feature>
<feature type="binding site" evidence="9">
    <location>
        <begin position="37"/>
        <end position="41"/>
    </location>
    <ligand>
        <name>4-amino-2-methyl-5-(diphosphooxymethyl)pyrimidine</name>
        <dbReference type="ChEBI" id="CHEBI:57841"/>
    </ligand>
</feature>
<dbReference type="SUPFAM" id="SSF51391">
    <property type="entry name" value="Thiamin phosphate synthase"/>
    <property type="match status" value="1"/>
</dbReference>
<dbReference type="InterPro" id="IPR013785">
    <property type="entry name" value="Aldolase_TIM"/>
</dbReference>
<evidence type="ECO:0000259" key="12">
    <source>
        <dbReference type="Pfam" id="PF02581"/>
    </source>
</evidence>
<feature type="binding site" evidence="9">
    <location>
        <position position="92"/>
    </location>
    <ligand>
        <name>Mg(2+)</name>
        <dbReference type="ChEBI" id="CHEBI:18420"/>
    </ligand>
</feature>
<evidence type="ECO:0000313" key="14">
    <source>
        <dbReference type="Proteomes" id="UP001516662"/>
    </source>
</evidence>
<sequence length="211" mass="22455">MKKELLELYLVLGSPNCNRDPRHVLREAIEGGITLFQYREKGTGSLEDSEKLELAKDLLSICREHQIPFIVNDDINLALEIDADGVHIGQEDELATSAREKIGDKILGVSAHNVEEALAAVKAGADYIGVGPMYETSTKTDVREVQGPEVIGLIREAGVTLPLVGIGGISQGKAEAVIKAGANGVAVISAISMAEFPLKSAQGLLGEVRKS</sequence>
<evidence type="ECO:0000256" key="4">
    <source>
        <dbReference type="ARBA" id="ARBA00022842"/>
    </source>
</evidence>
<dbReference type="InterPro" id="IPR034291">
    <property type="entry name" value="TMP_synthase"/>
</dbReference>
<dbReference type="Proteomes" id="UP001516662">
    <property type="component" value="Unassembled WGS sequence"/>
</dbReference>
<dbReference type="RefSeq" id="WP_193534282.1">
    <property type="nucleotide sequence ID" value="NZ_JADCLJ010000006.1"/>
</dbReference>
<comment type="caution">
    <text evidence="13">The sequence shown here is derived from an EMBL/GenBank/DDBJ whole genome shotgun (WGS) entry which is preliminary data.</text>
</comment>
<keyword evidence="2 9" id="KW-0808">Transferase</keyword>
<evidence type="ECO:0000256" key="5">
    <source>
        <dbReference type="ARBA" id="ARBA00022977"/>
    </source>
</evidence>
<evidence type="ECO:0000256" key="9">
    <source>
        <dbReference type="HAMAP-Rule" id="MF_00097"/>
    </source>
</evidence>
<evidence type="ECO:0000256" key="8">
    <source>
        <dbReference type="ARBA" id="ARBA00047883"/>
    </source>
</evidence>
<dbReference type="PANTHER" id="PTHR20857">
    <property type="entry name" value="THIAMINE-PHOSPHATE PYROPHOSPHORYLASE"/>
    <property type="match status" value="1"/>
</dbReference>
<dbReference type="Pfam" id="PF02581">
    <property type="entry name" value="TMP-TENI"/>
    <property type="match status" value="1"/>
</dbReference>
<comment type="similarity">
    <text evidence="9 10">Belongs to the thiamine-phosphate synthase family.</text>
</comment>
<evidence type="ECO:0000256" key="3">
    <source>
        <dbReference type="ARBA" id="ARBA00022723"/>
    </source>
</evidence>
<evidence type="ECO:0000256" key="2">
    <source>
        <dbReference type="ARBA" id="ARBA00022679"/>
    </source>
</evidence>
<comment type="function">
    <text evidence="9">Condenses 4-methyl-5-(beta-hydroxyethyl)thiazole monophosphate (THZ-P) and 2-methyl-4-amino-5-hydroxymethyl pyrimidine pyrophosphate (HMP-PP) to form thiamine monophosphate (TMP).</text>
</comment>
<evidence type="ECO:0000256" key="7">
    <source>
        <dbReference type="ARBA" id="ARBA00047851"/>
    </source>
</evidence>
<dbReference type="InterPro" id="IPR036206">
    <property type="entry name" value="ThiamineP_synth_sf"/>
</dbReference>
<dbReference type="EC" id="2.5.1.3" evidence="9"/>
<feature type="domain" description="Thiamine phosphate synthase/TenI" evidence="12">
    <location>
        <begin position="8"/>
        <end position="191"/>
    </location>
</feature>
<proteinExistence type="inferred from homology"/>
<comment type="catalytic activity">
    <reaction evidence="7 9 10">
        <text>2-(2-carboxy-4-methylthiazol-5-yl)ethyl phosphate + 4-amino-2-methyl-5-(diphosphooxymethyl)pyrimidine + 2 H(+) = thiamine phosphate + CO2 + diphosphate</text>
        <dbReference type="Rhea" id="RHEA:47848"/>
        <dbReference type="ChEBI" id="CHEBI:15378"/>
        <dbReference type="ChEBI" id="CHEBI:16526"/>
        <dbReference type="ChEBI" id="CHEBI:33019"/>
        <dbReference type="ChEBI" id="CHEBI:37575"/>
        <dbReference type="ChEBI" id="CHEBI:57841"/>
        <dbReference type="ChEBI" id="CHEBI:62890"/>
        <dbReference type="EC" id="2.5.1.3"/>
    </reaction>
</comment>
<organism evidence="13 14">
    <name type="scientific">Litchfieldia luteola</name>
    <dbReference type="NCBI Taxonomy" id="682179"/>
    <lineage>
        <taxon>Bacteria</taxon>
        <taxon>Bacillati</taxon>
        <taxon>Bacillota</taxon>
        <taxon>Bacilli</taxon>
        <taxon>Bacillales</taxon>
        <taxon>Bacillaceae</taxon>
        <taxon>Litchfieldia</taxon>
    </lineage>
</organism>
<evidence type="ECO:0000256" key="1">
    <source>
        <dbReference type="ARBA" id="ARBA00005165"/>
    </source>
</evidence>
<accession>A0ABR9QE70</accession>
<dbReference type="Gene3D" id="3.20.20.70">
    <property type="entry name" value="Aldolase class I"/>
    <property type="match status" value="1"/>
</dbReference>
<evidence type="ECO:0000256" key="10">
    <source>
        <dbReference type="RuleBase" id="RU003826"/>
    </source>
</evidence>
<dbReference type="HAMAP" id="MF_00097">
    <property type="entry name" value="TMP_synthase"/>
    <property type="match status" value="1"/>
</dbReference>
<evidence type="ECO:0000256" key="6">
    <source>
        <dbReference type="ARBA" id="ARBA00047334"/>
    </source>
</evidence>
<gene>
    <name evidence="9" type="primary">thiE</name>
    <name evidence="13" type="ORF">IMZ08_01810</name>
</gene>
<dbReference type="EMBL" id="JADCLJ010000006">
    <property type="protein sequence ID" value="MBE4906792.1"/>
    <property type="molecule type" value="Genomic_DNA"/>
</dbReference>
<dbReference type="NCBIfam" id="TIGR00693">
    <property type="entry name" value="thiE"/>
    <property type="match status" value="1"/>
</dbReference>
<evidence type="ECO:0000256" key="11">
    <source>
        <dbReference type="RuleBase" id="RU004253"/>
    </source>
</evidence>
<evidence type="ECO:0000313" key="13">
    <source>
        <dbReference type="EMBL" id="MBE4906792.1"/>
    </source>
</evidence>
<keyword evidence="4 9" id="KW-0460">Magnesium</keyword>
<feature type="binding site" evidence="9">
    <location>
        <begin position="136"/>
        <end position="138"/>
    </location>
    <ligand>
        <name>2-[(2R,5Z)-2-carboxy-4-methylthiazol-5(2H)-ylidene]ethyl phosphate</name>
        <dbReference type="ChEBI" id="CHEBI:62899"/>
    </ligand>
</feature>
<name>A0ABR9QE70_9BACI</name>
<feature type="binding site" evidence="9">
    <location>
        <begin position="188"/>
        <end position="189"/>
    </location>
    <ligand>
        <name>2-[(2R,5Z)-2-carboxy-4-methylthiazol-5(2H)-ylidene]ethyl phosphate</name>
        <dbReference type="ChEBI" id="CHEBI:62899"/>
    </ligand>
</feature>
<protein>
    <recommendedName>
        <fullName evidence="9">Thiamine-phosphate synthase</fullName>
        <shortName evidence="9">TP synthase</shortName>
        <shortName evidence="9">TPS</shortName>
        <ecNumber evidence="9">2.5.1.3</ecNumber>
    </recommendedName>
    <alternativeName>
        <fullName evidence="9">Thiamine-phosphate pyrophosphorylase</fullName>
        <shortName evidence="9">TMP pyrophosphorylase</shortName>
        <shortName evidence="9">TMP-PPase</shortName>
    </alternativeName>
</protein>
<reference evidence="13 14" key="1">
    <citation type="submission" date="2020-10" db="EMBL/GenBank/DDBJ databases">
        <title>Bacillus sp. HD4P25, an endophyte from a halophyte.</title>
        <authorList>
            <person name="Sun J.-Q."/>
        </authorList>
    </citation>
    <scope>NUCLEOTIDE SEQUENCE [LARGE SCALE GENOMIC DNA]</scope>
    <source>
        <strain evidence="13 14">YIM 93174</strain>
    </source>
</reference>
<dbReference type="InterPro" id="IPR022998">
    <property type="entry name" value="ThiamineP_synth_TenI"/>
</dbReference>